<organism evidence="8 9">
    <name type="scientific">Candidatus Desulfacyla euxinica</name>
    <dbReference type="NCBI Taxonomy" id="2841693"/>
    <lineage>
        <taxon>Bacteria</taxon>
        <taxon>Deltaproteobacteria</taxon>
        <taxon>Candidatus Desulfacyla</taxon>
    </lineage>
</organism>
<dbReference type="Proteomes" id="UP000650524">
    <property type="component" value="Unassembled WGS sequence"/>
</dbReference>
<protein>
    <submittedName>
        <fullName evidence="8">Efflux RND transporter periplasmic adaptor subunit</fullName>
    </submittedName>
</protein>
<dbReference type="PANTHER" id="PTHR32347:SF14">
    <property type="entry name" value="EFFLUX SYSTEM COMPONENT YKNX-RELATED"/>
    <property type="match status" value="1"/>
</dbReference>
<dbReference type="InterPro" id="IPR058625">
    <property type="entry name" value="MdtA-like_BSH"/>
</dbReference>
<keyword evidence="3 4" id="KW-0175">Coiled coil</keyword>
<dbReference type="EMBL" id="JACNJD010000122">
    <property type="protein sequence ID" value="MBC8176272.1"/>
    <property type="molecule type" value="Genomic_DNA"/>
</dbReference>
<evidence type="ECO:0000259" key="7">
    <source>
        <dbReference type="Pfam" id="PF25990"/>
    </source>
</evidence>
<dbReference type="InterPro" id="IPR058636">
    <property type="entry name" value="Beta-barrel_YknX"/>
</dbReference>
<evidence type="ECO:0000256" key="3">
    <source>
        <dbReference type="ARBA" id="ARBA00023054"/>
    </source>
</evidence>
<dbReference type="GO" id="GO:0022857">
    <property type="term" value="F:transmembrane transporter activity"/>
    <property type="evidence" value="ECO:0007669"/>
    <property type="project" value="InterPro"/>
</dbReference>
<dbReference type="InterPro" id="IPR050465">
    <property type="entry name" value="UPF0194_transport"/>
</dbReference>
<evidence type="ECO:0000256" key="4">
    <source>
        <dbReference type="SAM" id="Coils"/>
    </source>
</evidence>
<accession>A0A8J6T3K0</accession>
<feature type="domain" description="Multidrug resistance protein MdtA-like barrel-sandwich hybrid" evidence="5">
    <location>
        <begin position="61"/>
        <end position="257"/>
    </location>
</feature>
<name>A0A8J6T3K0_9DELT</name>
<feature type="coiled-coil region" evidence="4">
    <location>
        <begin position="184"/>
        <end position="216"/>
    </location>
</feature>
<evidence type="ECO:0000313" key="8">
    <source>
        <dbReference type="EMBL" id="MBC8176272.1"/>
    </source>
</evidence>
<evidence type="ECO:0000256" key="2">
    <source>
        <dbReference type="ARBA" id="ARBA00009477"/>
    </source>
</evidence>
<reference evidence="8 9" key="1">
    <citation type="submission" date="2020-08" db="EMBL/GenBank/DDBJ databases">
        <title>Bridging the membrane lipid divide: bacteria of the FCB group superphylum have the potential to synthesize archaeal ether lipids.</title>
        <authorList>
            <person name="Villanueva L."/>
            <person name="Von Meijenfeldt F.A.B."/>
            <person name="Westbye A.B."/>
            <person name="Yadav S."/>
            <person name="Hopmans E.C."/>
            <person name="Dutilh B.E."/>
            <person name="Sinninghe Damste J.S."/>
        </authorList>
    </citation>
    <scope>NUCLEOTIDE SEQUENCE [LARGE SCALE GENOMIC DNA]</scope>
    <source>
        <strain evidence="8">NIOZ-UU27</strain>
    </source>
</reference>
<feature type="domain" description="CzcB-like C-terminal circularly permuted SH3-like" evidence="6">
    <location>
        <begin position="361"/>
        <end position="414"/>
    </location>
</feature>
<dbReference type="NCBIfam" id="TIGR01730">
    <property type="entry name" value="RND_mfp"/>
    <property type="match status" value="1"/>
</dbReference>
<evidence type="ECO:0000259" key="5">
    <source>
        <dbReference type="Pfam" id="PF25917"/>
    </source>
</evidence>
<evidence type="ECO:0000313" key="9">
    <source>
        <dbReference type="Proteomes" id="UP000650524"/>
    </source>
</evidence>
<dbReference type="Pfam" id="PF25975">
    <property type="entry name" value="CzcB_C"/>
    <property type="match status" value="1"/>
</dbReference>
<dbReference type="Gene3D" id="2.40.420.20">
    <property type="match status" value="1"/>
</dbReference>
<dbReference type="GO" id="GO:0016020">
    <property type="term" value="C:membrane"/>
    <property type="evidence" value="ECO:0007669"/>
    <property type="project" value="InterPro"/>
</dbReference>
<dbReference type="Gene3D" id="2.40.50.100">
    <property type="match status" value="1"/>
</dbReference>
<gene>
    <name evidence="8" type="ORF">H8E19_02620</name>
</gene>
<dbReference type="Gene3D" id="1.10.287.470">
    <property type="entry name" value="Helix hairpin bin"/>
    <property type="match status" value="1"/>
</dbReference>
<dbReference type="Pfam" id="PF25917">
    <property type="entry name" value="BSH_RND"/>
    <property type="match status" value="1"/>
</dbReference>
<sequence>MKKFFVFLILVAVIITGGYLWVTRGMNAKTETPKWSTMKVEKGSIRTVVSCTGQVVSNLDVEIKCKASGEVINLPFDISDRVKKGDLIVEIDPVDEQRKVNQAKVTLESSQARLIQTKVNLQIAQRNLAIERKSAEASLKSAAAAAKNARTKAARVKKLFKRKITTQENKETVETAAILMEVDLENARIHIEQLDIKAYELELKHQDIRLARAQIETDKIDLSLAEQRLKDTKVFSPIDGVVSERNVQSGQIISSGISNVGGGTLVMVLSDLTRLFILASVDESDIGKVKLGQKVVITADAFSGKRFFGKIERIATKGVNISNVVTFEVKIEVQGRDKQLLKPEMTANVEIVVSDKTGVLIVPSEAVLRKKGDYIVRIKMDDGRLEERRVKVGISDGVVTEITEGLNQGDTVAFRRGEAQSRWRTDSSRRNLTSSRAMRMMIGGK</sequence>
<dbReference type="PANTHER" id="PTHR32347">
    <property type="entry name" value="EFFLUX SYSTEM COMPONENT YKNX-RELATED"/>
    <property type="match status" value="1"/>
</dbReference>
<dbReference type="SUPFAM" id="SSF111369">
    <property type="entry name" value="HlyD-like secretion proteins"/>
    <property type="match status" value="3"/>
</dbReference>
<evidence type="ECO:0000256" key="1">
    <source>
        <dbReference type="ARBA" id="ARBA00004196"/>
    </source>
</evidence>
<evidence type="ECO:0000259" key="6">
    <source>
        <dbReference type="Pfam" id="PF25975"/>
    </source>
</evidence>
<dbReference type="InterPro" id="IPR006143">
    <property type="entry name" value="RND_pump_MFP"/>
</dbReference>
<feature type="domain" description="YknX-like beta-barrel" evidence="7">
    <location>
        <begin position="278"/>
        <end position="351"/>
    </location>
</feature>
<proteinExistence type="inferred from homology"/>
<comment type="caution">
    <text evidence="8">The sequence shown here is derived from an EMBL/GenBank/DDBJ whole genome shotgun (WGS) entry which is preliminary data.</text>
</comment>
<comment type="similarity">
    <text evidence="2">Belongs to the membrane fusion protein (MFP) (TC 8.A.1) family.</text>
</comment>
<comment type="subcellular location">
    <subcellularLocation>
        <location evidence="1">Cell envelope</location>
    </subcellularLocation>
</comment>
<dbReference type="GO" id="GO:0030313">
    <property type="term" value="C:cell envelope"/>
    <property type="evidence" value="ECO:0007669"/>
    <property type="project" value="UniProtKB-SubCell"/>
</dbReference>
<dbReference type="AlphaFoldDB" id="A0A8J6T3K0"/>
<dbReference type="Pfam" id="PF25990">
    <property type="entry name" value="Beta-barrel_YknX"/>
    <property type="match status" value="1"/>
</dbReference>
<dbReference type="Gene3D" id="2.40.30.170">
    <property type="match status" value="1"/>
</dbReference>
<dbReference type="InterPro" id="IPR058649">
    <property type="entry name" value="CzcB_C"/>
</dbReference>